<proteinExistence type="predicted"/>
<dbReference type="PANTHER" id="PTHR45527:SF1">
    <property type="entry name" value="FATTY ACID SYNTHASE"/>
    <property type="match status" value="1"/>
</dbReference>
<dbReference type="InterPro" id="IPR020845">
    <property type="entry name" value="AMP-binding_CS"/>
</dbReference>
<accession>A0A0D7CK89</accession>
<dbReference type="Gene3D" id="3.30.300.30">
    <property type="match status" value="1"/>
</dbReference>
<dbReference type="FunFam" id="3.40.50.980:FF:000001">
    <property type="entry name" value="Non-ribosomal peptide synthetase"/>
    <property type="match status" value="1"/>
</dbReference>
<evidence type="ECO:0000256" key="2">
    <source>
        <dbReference type="ARBA" id="ARBA00022553"/>
    </source>
</evidence>
<keyword evidence="2" id="KW-0597">Phosphoprotein</keyword>
<dbReference type="InterPro" id="IPR000873">
    <property type="entry name" value="AMP-dep_synth/lig_dom"/>
</dbReference>
<dbReference type="FunFam" id="3.40.50.12780:FF:000012">
    <property type="entry name" value="Non-ribosomal peptide synthetase"/>
    <property type="match status" value="1"/>
</dbReference>
<evidence type="ECO:0000259" key="3">
    <source>
        <dbReference type="PROSITE" id="PS50075"/>
    </source>
</evidence>
<dbReference type="GO" id="GO:0044550">
    <property type="term" value="P:secondary metabolite biosynthetic process"/>
    <property type="evidence" value="ECO:0007669"/>
    <property type="project" value="TreeGrafter"/>
</dbReference>
<dbReference type="GO" id="GO:0005737">
    <property type="term" value="C:cytoplasm"/>
    <property type="evidence" value="ECO:0007669"/>
    <property type="project" value="TreeGrafter"/>
</dbReference>
<dbReference type="InterPro" id="IPR036736">
    <property type="entry name" value="ACP-like_sf"/>
</dbReference>
<dbReference type="SUPFAM" id="SSF47336">
    <property type="entry name" value="ACP-like"/>
    <property type="match status" value="1"/>
</dbReference>
<dbReference type="Pfam" id="PF13193">
    <property type="entry name" value="AMP-binding_C"/>
    <property type="match status" value="1"/>
</dbReference>
<evidence type="ECO:0000313" key="4">
    <source>
        <dbReference type="EMBL" id="KIZ16618.1"/>
    </source>
</evidence>
<dbReference type="SMART" id="SM00823">
    <property type="entry name" value="PKS_PP"/>
    <property type="match status" value="1"/>
</dbReference>
<dbReference type="PANTHER" id="PTHR45527">
    <property type="entry name" value="NONRIBOSOMAL PEPTIDE SYNTHETASE"/>
    <property type="match status" value="1"/>
</dbReference>
<protein>
    <submittedName>
        <fullName evidence="4">Peptide synthetase</fullName>
    </submittedName>
</protein>
<dbReference type="InterPro" id="IPR009081">
    <property type="entry name" value="PP-bd_ACP"/>
</dbReference>
<dbReference type="InterPro" id="IPR006162">
    <property type="entry name" value="Ppantetheine_attach_site"/>
</dbReference>
<dbReference type="RefSeq" id="WP_044365545.1">
    <property type="nucleotide sequence ID" value="NZ_JRKI01000026.1"/>
</dbReference>
<dbReference type="GO" id="GO:0031177">
    <property type="term" value="F:phosphopantetheine binding"/>
    <property type="evidence" value="ECO:0007669"/>
    <property type="project" value="InterPro"/>
</dbReference>
<gene>
    <name evidence="4" type="ORF">SNA_16365</name>
</gene>
<dbReference type="PROSITE" id="PS50075">
    <property type="entry name" value="CARRIER"/>
    <property type="match status" value="1"/>
</dbReference>
<dbReference type="EMBL" id="JRKI01000026">
    <property type="protein sequence ID" value="KIZ16618.1"/>
    <property type="molecule type" value="Genomic_DNA"/>
</dbReference>
<dbReference type="PROSITE" id="PS00012">
    <property type="entry name" value="PHOSPHOPANTETHEINE"/>
    <property type="match status" value="1"/>
</dbReference>
<dbReference type="InterPro" id="IPR045851">
    <property type="entry name" value="AMP-bd_C_sf"/>
</dbReference>
<comment type="caution">
    <text evidence="4">The sequence shown here is derived from an EMBL/GenBank/DDBJ whole genome shotgun (WGS) entry which is preliminary data.</text>
</comment>
<dbReference type="Pfam" id="PF00550">
    <property type="entry name" value="PP-binding"/>
    <property type="match status" value="1"/>
</dbReference>
<dbReference type="SUPFAM" id="SSF56801">
    <property type="entry name" value="Acetyl-CoA synthetase-like"/>
    <property type="match status" value="1"/>
</dbReference>
<dbReference type="Pfam" id="PF00501">
    <property type="entry name" value="AMP-binding"/>
    <property type="match status" value="1"/>
</dbReference>
<evidence type="ECO:0000313" key="5">
    <source>
        <dbReference type="Proteomes" id="UP000032458"/>
    </source>
</evidence>
<organism evidence="4 5">
    <name type="scientific">Streptomyces natalensis ATCC 27448</name>
    <dbReference type="NCBI Taxonomy" id="1240678"/>
    <lineage>
        <taxon>Bacteria</taxon>
        <taxon>Bacillati</taxon>
        <taxon>Actinomycetota</taxon>
        <taxon>Actinomycetes</taxon>
        <taxon>Kitasatosporales</taxon>
        <taxon>Streptomycetaceae</taxon>
        <taxon>Streptomyces</taxon>
    </lineage>
</organism>
<dbReference type="PATRIC" id="fig|1240678.4.peg.3431"/>
<dbReference type="Gene3D" id="3.40.50.980">
    <property type="match status" value="2"/>
</dbReference>
<dbReference type="PROSITE" id="PS00455">
    <property type="entry name" value="AMP_BINDING"/>
    <property type="match status" value="1"/>
</dbReference>
<reference evidence="4 5" key="1">
    <citation type="submission" date="2014-09" db="EMBL/GenBank/DDBJ databases">
        <title>Draft genome sequence of Streptomyces natalensis ATCC 27448, producer of the antifungal pimaricin.</title>
        <authorList>
            <person name="Mendes M.V."/>
            <person name="Beites T."/>
            <person name="Pires S."/>
            <person name="Santos C.L."/>
            <person name="Moradas-Ferreira P."/>
        </authorList>
    </citation>
    <scope>NUCLEOTIDE SEQUENCE [LARGE SCALE GENOMIC DNA]</scope>
    <source>
        <strain evidence="4 5">ATCC 27448</strain>
    </source>
</reference>
<dbReference type="Gene3D" id="2.30.38.10">
    <property type="entry name" value="Luciferase, Domain 3"/>
    <property type="match status" value="1"/>
</dbReference>
<dbReference type="AlphaFoldDB" id="A0A0D7CK89"/>
<dbReference type="Proteomes" id="UP000032458">
    <property type="component" value="Unassembled WGS sequence"/>
</dbReference>
<dbReference type="GO" id="GO:0017000">
    <property type="term" value="P:antibiotic biosynthetic process"/>
    <property type="evidence" value="ECO:0007669"/>
    <property type="project" value="UniProtKB-ARBA"/>
</dbReference>
<feature type="domain" description="Carrier" evidence="3">
    <location>
        <begin position="513"/>
        <end position="588"/>
    </location>
</feature>
<keyword evidence="1" id="KW-0596">Phosphopantetheine</keyword>
<dbReference type="GO" id="GO:0043041">
    <property type="term" value="P:amino acid activation for nonribosomal peptide biosynthetic process"/>
    <property type="evidence" value="ECO:0007669"/>
    <property type="project" value="TreeGrafter"/>
</dbReference>
<dbReference type="InterPro" id="IPR020806">
    <property type="entry name" value="PKS_PP-bd"/>
</dbReference>
<keyword evidence="5" id="KW-1185">Reference proteome</keyword>
<evidence type="ECO:0000256" key="1">
    <source>
        <dbReference type="ARBA" id="ARBA00022450"/>
    </source>
</evidence>
<dbReference type="NCBIfam" id="TIGR01733">
    <property type="entry name" value="AA-adenyl-dom"/>
    <property type="match status" value="1"/>
</dbReference>
<sequence>MKHLLGSTFPELFESTAAVSPRAPAVTYHDTTISYAQLNDRANRMARRLIAQGVGPDSLVAVAVPRSIDLVVVILAVLKAGGAYLPLDPTYPETRLSSMLADAQPLLLLRTARTRLSGADIPEIVIDAPGFRAACESEHGHDIIQSERLGELRPCHLMYVIYTSGSTGRPKGVAVTHDGVPDLVATQSSWLNAGPGDRVLQWASISFDAAFWDLTLGLLSGATLVMADADDLLPGQPLKEVLVQHDITHAVLPPVVLSITDSDNALKGGTIMSTGDACTRALVREWSRGRRMFNGYGPTEVTVGSTIAGPISDADEISIGVPWTGARVYLLDERLQQVPDRQEGELYLAGTGLARGYLNRPGLTATRFVPDPFGPPGSRMYRSGDRGWRRADGELFFTGRADDQVKVRGFRIELGEIEACLANHPAVDIAVVAVEGQLADALVVAYVKARSGSPVTGAELRRHVAQSLPEHMIPATVTLLEQFPASPNGKIDRKALHTSAHPVAPRPTPEPTEGDTTPEKVLYRVVTEVLGLPHVNPEDNLFELGGNSVTVAKLTTRIRKELGVNLPMRSVFQTRTLSELAQALQALK</sequence>
<dbReference type="InterPro" id="IPR010071">
    <property type="entry name" value="AA_adenyl_dom"/>
</dbReference>
<dbReference type="Gene3D" id="1.10.1200.10">
    <property type="entry name" value="ACP-like"/>
    <property type="match status" value="1"/>
</dbReference>
<name>A0A0D7CK89_9ACTN</name>
<dbReference type="CDD" id="cd17652">
    <property type="entry name" value="A_NRPS_CmdD_like"/>
    <property type="match status" value="1"/>
</dbReference>
<dbReference type="InterPro" id="IPR025110">
    <property type="entry name" value="AMP-bd_C"/>
</dbReference>